<reference evidence="2 3" key="1">
    <citation type="journal article" date="2005" name="Nature">
        <title>The map-based sequence of the rice genome.</title>
        <authorList>
            <consortium name="International rice genome sequencing project (IRGSP)"/>
            <person name="Matsumoto T."/>
            <person name="Wu J."/>
            <person name="Kanamori H."/>
            <person name="Katayose Y."/>
            <person name="Fujisawa M."/>
            <person name="Namiki N."/>
            <person name="Mizuno H."/>
            <person name="Yamamoto K."/>
            <person name="Antonio B.A."/>
            <person name="Baba T."/>
            <person name="Sakata K."/>
            <person name="Nagamura Y."/>
            <person name="Aoki H."/>
            <person name="Arikawa K."/>
            <person name="Arita K."/>
            <person name="Bito T."/>
            <person name="Chiden Y."/>
            <person name="Fujitsuka N."/>
            <person name="Fukunaka R."/>
            <person name="Hamada M."/>
            <person name="Harada C."/>
            <person name="Hayashi A."/>
            <person name="Hijishita S."/>
            <person name="Honda M."/>
            <person name="Hosokawa S."/>
            <person name="Ichikawa Y."/>
            <person name="Idonuma A."/>
            <person name="Iijima M."/>
            <person name="Ikeda M."/>
            <person name="Ikeno M."/>
            <person name="Ito K."/>
            <person name="Ito S."/>
            <person name="Ito T."/>
            <person name="Ito Y."/>
            <person name="Ito Y."/>
            <person name="Iwabuchi A."/>
            <person name="Kamiya K."/>
            <person name="Karasawa W."/>
            <person name="Kurita K."/>
            <person name="Katagiri S."/>
            <person name="Kikuta A."/>
            <person name="Kobayashi H."/>
            <person name="Kobayashi N."/>
            <person name="Machita K."/>
            <person name="Maehara T."/>
            <person name="Masukawa M."/>
            <person name="Mizubayashi T."/>
            <person name="Mukai Y."/>
            <person name="Nagasaki H."/>
            <person name="Nagata Y."/>
            <person name="Naito S."/>
            <person name="Nakashima M."/>
            <person name="Nakama Y."/>
            <person name="Nakamichi Y."/>
            <person name="Nakamura M."/>
            <person name="Meguro A."/>
            <person name="Negishi M."/>
            <person name="Ohta I."/>
            <person name="Ohta T."/>
            <person name="Okamoto M."/>
            <person name="Ono N."/>
            <person name="Saji S."/>
            <person name="Sakaguchi M."/>
            <person name="Sakai K."/>
            <person name="Shibata M."/>
            <person name="Shimokawa T."/>
            <person name="Song J."/>
            <person name="Takazaki Y."/>
            <person name="Terasawa K."/>
            <person name="Tsugane M."/>
            <person name="Tsuji K."/>
            <person name="Ueda S."/>
            <person name="Waki K."/>
            <person name="Yamagata H."/>
            <person name="Yamamoto M."/>
            <person name="Yamamoto S."/>
            <person name="Yamane H."/>
            <person name="Yoshiki S."/>
            <person name="Yoshihara R."/>
            <person name="Yukawa K."/>
            <person name="Zhong H."/>
            <person name="Yano M."/>
            <person name="Yuan Q."/>
            <person name="Ouyang S."/>
            <person name="Liu J."/>
            <person name="Jones K.M."/>
            <person name="Gansberger K."/>
            <person name="Moffat K."/>
            <person name="Hill J."/>
            <person name="Bera J."/>
            <person name="Fadrosh D."/>
            <person name="Jin S."/>
            <person name="Johri S."/>
            <person name="Kim M."/>
            <person name="Overton L."/>
            <person name="Reardon M."/>
            <person name="Tsitrin T."/>
            <person name="Vuong H."/>
            <person name="Weaver B."/>
            <person name="Ciecko A."/>
            <person name="Tallon L."/>
            <person name="Jackson J."/>
            <person name="Pai G."/>
            <person name="Aken S.V."/>
            <person name="Utterback T."/>
            <person name="Reidmuller S."/>
            <person name="Feldblyum T."/>
            <person name="Hsiao J."/>
            <person name="Zismann V."/>
            <person name="Iobst S."/>
            <person name="de Vazeille A.R."/>
            <person name="Buell C.R."/>
            <person name="Ying K."/>
            <person name="Li Y."/>
            <person name="Lu T."/>
            <person name="Huang Y."/>
            <person name="Zhao Q."/>
            <person name="Feng Q."/>
            <person name="Zhang L."/>
            <person name="Zhu J."/>
            <person name="Weng Q."/>
            <person name="Mu J."/>
            <person name="Lu Y."/>
            <person name="Fan D."/>
            <person name="Liu Y."/>
            <person name="Guan J."/>
            <person name="Zhang Y."/>
            <person name="Yu S."/>
            <person name="Liu X."/>
            <person name="Zhang Y."/>
            <person name="Hong G."/>
            <person name="Han B."/>
            <person name="Choisne N."/>
            <person name="Demange N."/>
            <person name="Orjeda G."/>
            <person name="Samain S."/>
            <person name="Cattolico L."/>
            <person name="Pelletier E."/>
            <person name="Couloux A."/>
            <person name="Segurens B."/>
            <person name="Wincker P."/>
            <person name="D'Hont A."/>
            <person name="Scarpelli C."/>
            <person name="Weissenbach J."/>
            <person name="Salanoubat M."/>
            <person name="Quetier F."/>
            <person name="Yu Y."/>
            <person name="Kim H.R."/>
            <person name="Rambo T."/>
            <person name="Currie J."/>
            <person name="Collura K."/>
            <person name="Luo M."/>
            <person name="Yang T."/>
            <person name="Ammiraju J.S.S."/>
            <person name="Engler F."/>
            <person name="Soderlund C."/>
            <person name="Wing R.A."/>
            <person name="Palmer L.E."/>
            <person name="de la Bastide M."/>
            <person name="Spiegel L."/>
            <person name="Nascimento L."/>
            <person name="Zutavern T."/>
            <person name="O'Shaughnessy A."/>
            <person name="Dike S."/>
            <person name="Dedhia N."/>
            <person name="Preston R."/>
            <person name="Balija V."/>
            <person name="McCombie W.R."/>
            <person name="Chow T."/>
            <person name="Chen H."/>
            <person name="Chung M."/>
            <person name="Chen C."/>
            <person name="Shaw J."/>
            <person name="Wu H."/>
            <person name="Hsiao K."/>
            <person name="Chao Y."/>
            <person name="Chu M."/>
            <person name="Cheng C."/>
            <person name="Hour A."/>
            <person name="Lee P."/>
            <person name="Lin S."/>
            <person name="Lin Y."/>
            <person name="Liou J."/>
            <person name="Liu S."/>
            <person name="Hsing Y."/>
            <person name="Raghuvanshi S."/>
            <person name="Mohanty A."/>
            <person name="Bharti A.K."/>
            <person name="Gaur A."/>
            <person name="Gupta V."/>
            <person name="Kumar D."/>
            <person name="Ravi V."/>
            <person name="Vij S."/>
            <person name="Kapur A."/>
            <person name="Khurana P."/>
            <person name="Khurana P."/>
            <person name="Khurana J.P."/>
            <person name="Tyagi A.K."/>
            <person name="Gaikwad K."/>
            <person name="Singh A."/>
            <person name="Dalal V."/>
            <person name="Srivastava S."/>
            <person name="Dixit A."/>
            <person name="Pal A.K."/>
            <person name="Ghazi I.A."/>
            <person name="Yadav M."/>
            <person name="Pandit A."/>
            <person name="Bhargava A."/>
            <person name="Sureshbabu K."/>
            <person name="Batra K."/>
            <person name="Sharma T.R."/>
            <person name="Mohapatra T."/>
            <person name="Singh N.K."/>
            <person name="Messing J."/>
            <person name="Nelson A.B."/>
            <person name="Fuks G."/>
            <person name="Kavchok S."/>
            <person name="Keizer G."/>
            <person name="Linton E."/>
            <person name="Llaca V."/>
            <person name="Song R."/>
            <person name="Tanyolac B."/>
            <person name="Young S."/>
            <person name="Ho-Il K."/>
            <person name="Hahn J.H."/>
            <person name="Sangsakoo G."/>
            <person name="Vanavichit A."/>
            <person name="de Mattos Luiz.A.T."/>
            <person name="Zimmer P.D."/>
            <person name="Malone G."/>
            <person name="Dellagostin O."/>
            <person name="de Oliveira A.C."/>
            <person name="Bevan M."/>
            <person name="Bancroft I."/>
            <person name="Minx P."/>
            <person name="Cordum H."/>
            <person name="Wilson R."/>
            <person name="Cheng Z."/>
            <person name="Jin W."/>
            <person name="Jiang J."/>
            <person name="Leong S.A."/>
            <person name="Iwama H."/>
            <person name="Gojobori T."/>
            <person name="Itoh T."/>
            <person name="Niimura Y."/>
            <person name="Fujii Y."/>
            <person name="Habara T."/>
            <person name="Sakai H."/>
            <person name="Sato Y."/>
            <person name="Wilson G."/>
            <person name="Kumar K."/>
            <person name="McCouch S."/>
            <person name="Juretic N."/>
            <person name="Hoen D."/>
            <person name="Wright S."/>
            <person name="Bruskiewich R."/>
            <person name="Bureau T."/>
            <person name="Miyao A."/>
            <person name="Hirochika H."/>
            <person name="Nishikawa T."/>
            <person name="Kadowaki K."/>
            <person name="Sugiura M."/>
            <person name="Burr B."/>
            <person name="Sasaki T."/>
        </authorList>
    </citation>
    <scope>NUCLEOTIDE SEQUENCE [LARGE SCALE GENOMIC DNA]</scope>
    <source>
        <strain evidence="3">cv. Nipponbare</strain>
    </source>
</reference>
<reference evidence="3" key="2">
    <citation type="journal article" date="2008" name="Nucleic Acids Res.">
        <title>The rice annotation project database (RAP-DB): 2008 update.</title>
        <authorList>
            <consortium name="The rice annotation project (RAP)"/>
        </authorList>
    </citation>
    <scope>GENOME REANNOTATION</scope>
    <source>
        <strain evidence="3">cv. Nipponbare</strain>
    </source>
</reference>
<organism evidence="2 3">
    <name type="scientific">Oryza sativa subsp. japonica</name>
    <name type="common">Rice</name>
    <dbReference type="NCBI Taxonomy" id="39947"/>
    <lineage>
        <taxon>Eukaryota</taxon>
        <taxon>Viridiplantae</taxon>
        <taxon>Streptophyta</taxon>
        <taxon>Embryophyta</taxon>
        <taxon>Tracheophyta</taxon>
        <taxon>Spermatophyta</taxon>
        <taxon>Magnoliopsida</taxon>
        <taxon>Liliopsida</taxon>
        <taxon>Poales</taxon>
        <taxon>Poaceae</taxon>
        <taxon>BOP clade</taxon>
        <taxon>Oryzoideae</taxon>
        <taxon>Oryzeae</taxon>
        <taxon>Oryzinae</taxon>
        <taxon>Oryza</taxon>
        <taxon>Oryza sativa</taxon>
    </lineage>
</organism>
<feature type="non-terminal residue" evidence="2">
    <location>
        <position position="1"/>
    </location>
</feature>
<dbReference type="Proteomes" id="UP000000763">
    <property type="component" value="Chromosome 2"/>
</dbReference>
<sequence length="102" mass="10745">GAWKISSAAQRRRDGGGGARRDLEAMATATGRLSPPAATFSPVSTLPFPFSPPLAKLGLGFFSLLPFPSSPPSLFSPCGFLVSEHSVIRRPPPRILLDLVSS</sequence>
<gene>
    <name evidence="2" type="ordered locus">Os02g0205101</name>
</gene>
<feature type="region of interest" description="Disordered" evidence="1">
    <location>
        <begin position="1"/>
        <end position="21"/>
    </location>
</feature>
<evidence type="ECO:0000313" key="3">
    <source>
        <dbReference type="Proteomes" id="UP000000763"/>
    </source>
</evidence>
<protein>
    <submittedName>
        <fullName evidence="2">Os02g0205101 protein</fullName>
    </submittedName>
</protein>
<evidence type="ECO:0000313" key="2">
    <source>
        <dbReference type="EMBL" id="BAH91577.1"/>
    </source>
</evidence>
<dbReference type="KEGG" id="dosa:Os02g0205101"/>
<feature type="compositionally biased region" description="Basic and acidic residues" evidence="1">
    <location>
        <begin position="11"/>
        <end position="21"/>
    </location>
</feature>
<evidence type="ECO:0000256" key="1">
    <source>
        <dbReference type="SAM" id="MobiDB-lite"/>
    </source>
</evidence>
<dbReference type="EMBL" id="AP008208">
    <property type="protein sequence ID" value="BAH91577.1"/>
    <property type="molecule type" value="Genomic_DNA"/>
</dbReference>
<dbReference type="AlphaFoldDB" id="C7IYJ5"/>
<proteinExistence type="predicted"/>
<accession>C7IYJ5</accession>
<name>C7IYJ5_ORYSJ</name>